<dbReference type="SMART" id="SM00388">
    <property type="entry name" value="HisKA"/>
    <property type="match status" value="1"/>
</dbReference>
<dbReference type="NCBIfam" id="TIGR00229">
    <property type="entry name" value="sensory_box"/>
    <property type="match status" value="1"/>
</dbReference>
<dbReference type="InterPro" id="IPR005467">
    <property type="entry name" value="His_kinase_dom"/>
</dbReference>
<evidence type="ECO:0000256" key="6">
    <source>
        <dbReference type="ARBA" id="ARBA00023012"/>
    </source>
</evidence>
<dbReference type="CDD" id="cd00130">
    <property type="entry name" value="PAS"/>
    <property type="match status" value="1"/>
</dbReference>
<proteinExistence type="predicted"/>
<dbReference type="Gene3D" id="3.30.450.20">
    <property type="entry name" value="PAS domain"/>
    <property type="match status" value="1"/>
</dbReference>
<dbReference type="FunFam" id="3.30.565.10:FF:000010">
    <property type="entry name" value="Sensor histidine kinase RcsC"/>
    <property type="match status" value="1"/>
</dbReference>
<dbReference type="InterPro" id="IPR058544">
    <property type="entry name" value="ETR1_N"/>
</dbReference>
<dbReference type="EC" id="2.7.13.3" evidence="2"/>
<dbReference type="CDD" id="cd17546">
    <property type="entry name" value="REC_hyHK_CKI1_RcsC-like"/>
    <property type="match status" value="1"/>
</dbReference>
<dbReference type="CDD" id="cd16922">
    <property type="entry name" value="HATPase_EvgS-ArcB-TorS-like"/>
    <property type="match status" value="1"/>
</dbReference>
<dbReference type="InterPro" id="IPR011006">
    <property type="entry name" value="CheY-like_superfamily"/>
</dbReference>
<evidence type="ECO:0000259" key="11">
    <source>
        <dbReference type="PROSITE" id="PS50110"/>
    </source>
</evidence>
<dbReference type="SMART" id="SM00448">
    <property type="entry name" value="REC"/>
    <property type="match status" value="1"/>
</dbReference>
<feature type="transmembrane region" description="Helical" evidence="9">
    <location>
        <begin position="66"/>
        <end position="87"/>
    </location>
</feature>
<evidence type="ECO:0000313" key="14">
    <source>
        <dbReference type="Proteomes" id="UP000317429"/>
    </source>
</evidence>
<dbReference type="SMART" id="SM00387">
    <property type="entry name" value="HATPase_c"/>
    <property type="match status" value="1"/>
</dbReference>
<gene>
    <name evidence="13" type="primary">arcB_2</name>
    <name evidence="13" type="ORF">Pla175_41520</name>
</gene>
<sequence>MTLNPLDTEGFPPRWECGTAWRDEPWLGWLHIGADLATWGAYTAIPVLIVLALWRSRALPAPRVLALFAAFILACGTVHLLEAVIFWHPVYRLSGVAKLVTAIVSWATVIAMARLAPRLLTFRSPQALEVEVAERTRELQQATDSLEAAAALRVESTKKLRHNEHRLRTALAAGRMGAWDWNLETDRVLFDDTELEILGLGQESRELSSAEFFEWVHPDDREGLAEVLRRVIDEDGHYDHVFRFTTQAGEERWIAGRGSLLLEPGEPRRMVGVNYDVTAIKQNEIELAEARQRADSASQAKSRFLANTSHEIRTPLTAILGCAESLVRHPDSADSADTARTIKAQGEHLMHLLNDLLDLSKIEAGKLELRLEPTSPAAALTEIESLMRPRATEKGLRLSVELAGPIPRRVTTDPQRLRQVLLNLVSNAIKFTEKGGVTLTAGLDINTDLDDASDDDSPMLRIEVDDTGTGVPADELDSIFKRFHQASSAEAAHLQGTGLGLAISSRLAKMLGGRLTAESTVGVGSRFSLTIPIDPNDIGSPEDSIGPSDLAASRRPTPPAEFPADLKGRVLIAEDTAAVRFILKQLFNDFAGEVEFAEDGQQALDAARRAREAGRPFDLLLMDMQMPVMTGFDAARALRAAGHTTPIIALTASAMAGDRQRCLDAGCDGYLAKPIDWDTMVREVVSRLSR</sequence>
<keyword evidence="3 7" id="KW-0597">Phosphoprotein</keyword>
<dbReference type="Proteomes" id="UP000317429">
    <property type="component" value="Chromosome"/>
</dbReference>
<feature type="domain" description="Histidine kinase" evidence="10">
    <location>
        <begin position="307"/>
        <end position="535"/>
    </location>
</feature>
<dbReference type="InterPro" id="IPR003661">
    <property type="entry name" value="HisK_dim/P_dom"/>
</dbReference>
<dbReference type="Gene3D" id="3.40.50.2300">
    <property type="match status" value="1"/>
</dbReference>
<dbReference type="SUPFAM" id="SSF55785">
    <property type="entry name" value="PYP-like sensor domain (PAS domain)"/>
    <property type="match status" value="1"/>
</dbReference>
<dbReference type="RefSeq" id="WP_145289835.1">
    <property type="nucleotide sequence ID" value="NZ_CP036291.1"/>
</dbReference>
<dbReference type="FunFam" id="1.10.287.130:FF:000001">
    <property type="entry name" value="Two-component sensor histidine kinase"/>
    <property type="match status" value="1"/>
</dbReference>
<dbReference type="InterPro" id="IPR001789">
    <property type="entry name" value="Sig_transdc_resp-reg_receiver"/>
</dbReference>
<feature type="modified residue" description="4-aspartylphosphate" evidence="7">
    <location>
        <position position="623"/>
    </location>
</feature>
<dbReference type="KEGG" id="pnd:Pla175_41520"/>
<dbReference type="Pfam" id="PF08447">
    <property type="entry name" value="PAS_3"/>
    <property type="match status" value="1"/>
</dbReference>
<evidence type="ECO:0000256" key="7">
    <source>
        <dbReference type="PROSITE-ProRule" id="PRU00169"/>
    </source>
</evidence>
<dbReference type="AlphaFoldDB" id="A0A518DGZ2"/>
<dbReference type="InterPro" id="IPR004358">
    <property type="entry name" value="Sig_transdc_His_kin-like_C"/>
</dbReference>
<dbReference type="PROSITE" id="PS50110">
    <property type="entry name" value="RESPONSE_REGULATORY"/>
    <property type="match status" value="1"/>
</dbReference>
<evidence type="ECO:0000259" key="12">
    <source>
        <dbReference type="PROSITE" id="PS50112"/>
    </source>
</evidence>
<dbReference type="GO" id="GO:0000155">
    <property type="term" value="F:phosphorelay sensor kinase activity"/>
    <property type="evidence" value="ECO:0007669"/>
    <property type="project" value="InterPro"/>
</dbReference>
<feature type="region of interest" description="Disordered" evidence="8">
    <location>
        <begin position="534"/>
        <end position="558"/>
    </location>
</feature>
<dbReference type="PANTHER" id="PTHR43047:SF72">
    <property type="entry name" value="OSMOSENSING HISTIDINE PROTEIN KINASE SLN1"/>
    <property type="match status" value="1"/>
</dbReference>
<keyword evidence="14" id="KW-1185">Reference proteome</keyword>
<protein>
    <recommendedName>
        <fullName evidence="2">histidine kinase</fullName>
        <ecNumber evidence="2">2.7.13.3</ecNumber>
    </recommendedName>
</protein>
<evidence type="ECO:0000256" key="2">
    <source>
        <dbReference type="ARBA" id="ARBA00012438"/>
    </source>
</evidence>
<keyword evidence="9" id="KW-0812">Transmembrane</keyword>
<dbReference type="SUPFAM" id="SSF52172">
    <property type="entry name" value="CheY-like"/>
    <property type="match status" value="1"/>
</dbReference>
<evidence type="ECO:0000256" key="1">
    <source>
        <dbReference type="ARBA" id="ARBA00000085"/>
    </source>
</evidence>
<dbReference type="Pfam" id="PF02518">
    <property type="entry name" value="HATPase_c"/>
    <property type="match status" value="1"/>
</dbReference>
<dbReference type="InterPro" id="IPR036890">
    <property type="entry name" value="HATPase_C_sf"/>
</dbReference>
<dbReference type="SUPFAM" id="SSF55874">
    <property type="entry name" value="ATPase domain of HSP90 chaperone/DNA topoisomerase II/histidine kinase"/>
    <property type="match status" value="1"/>
</dbReference>
<dbReference type="GO" id="GO:0005886">
    <property type="term" value="C:plasma membrane"/>
    <property type="evidence" value="ECO:0007669"/>
    <property type="project" value="TreeGrafter"/>
</dbReference>
<dbReference type="Pfam" id="PF00512">
    <property type="entry name" value="HisKA"/>
    <property type="match status" value="1"/>
</dbReference>
<dbReference type="OrthoDB" id="224742at2"/>
<evidence type="ECO:0000256" key="3">
    <source>
        <dbReference type="ARBA" id="ARBA00022553"/>
    </source>
</evidence>
<keyword evidence="9" id="KW-1133">Transmembrane helix</keyword>
<feature type="domain" description="PAS" evidence="12">
    <location>
        <begin position="163"/>
        <end position="235"/>
    </location>
</feature>
<evidence type="ECO:0000256" key="4">
    <source>
        <dbReference type="ARBA" id="ARBA00022679"/>
    </source>
</evidence>
<dbReference type="Pfam" id="PF25487">
    <property type="entry name" value="ETR1_N"/>
    <property type="match status" value="1"/>
</dbReference>
<dbReference type="PANTHER" id="PTHR43047">
    <property type="entry name" value="TWO-COMPONENT HISTIDINE PROTEIN KINASE"/>
    <property type="match status" value="1"/>
</dbReference>
<evidence type="ECO:0000256" key="5">
    <source>
        <dbReference type="ARBA" id="ARBA00022777"/>
    </source>
</evidence>
<dbReference type="Gene3D" id="3.30.565.10">
    <property type="entry name" value="Histidine kinase-like ATPase, C-terminal domain"/>
    <property type="match status" value="1"/>
</dbReference>
<dbReference type="GO" id="GO:0009927">
    <property type="term" value="F:histidine phosphotransfer kinase activity"/>
    <property type="evidence" value="ECO:0007669"/>
    <property type="project" value="TreeGrafter"/>
</dbReference>
<dbReference type="InterPro" id="IPR036097">
    <property type="entry name" value="HisK_dim/P_sf"/>
</dbReference>
<evidence type="ECO:0000259" key="10">
    <source>
        <dbReference type="PROSITE" id="PS50109"/>
    </source>
</evidence>
<keyword evidence="9" id="KW-0472">Membrane</keyword>
<evidence type="ECO:0000256" key="9">
    <source>
        <dbReference type="SAM" id="Phobius"/>
    </source>
</evidence>
<keyword evidence="6" id="KW-0902">Two-component regulatory system</keyword>
<dbReference type="InterPro" id="IPR013655">
    <property type="entry name" value="PAS_fold_3"/>
</dbReference>
<dbReference type="CDD" id="cd00082">
    <property type="entry name" value="HisKA"/>
    <property type="match status" value="1"/>
</dbReference>
<dbReference type="Pfam" id="PF00072">
    <property type="entry name" value="Response_reg"/>
    <property type="match status" value="1"/>
</dbReference>
<dbReference type="PROSITE" id="PS50109">
    <property type="entry name" value="HIS_KIN"/>
    <property type="match status" value="1"/>
</dbReference>
<dbReference type="Gene3D" id="1.10.287.130">
    <property type="match status" value="1"/>
</dbReference>
<evidence type="ECO:0000256" key="8">
    <source>
        <dbReference type="SAM" id="MobiDB-lite"/>
    </source>
</evidence>
<dbReference type="InterPro" id="IPR035965">
    <property type="entry name" value="PAS-like_dom_sf"/>
</dbReference>
<evidence type="ECO:0000313" key="13">
    <source>
        <dbReference type="EMBL" id="QDU90741.1"/>
    </source>
</evidence>
<feature type="domain" description="Response regulatory" evidence="11">
    <location>
        <begin position="569"/>
        <end position="688"/>
    </location>
</feature>
<dbReference type="InterPro" id="IPR000014">
    <property type="entry name" value="PAS"/>
</dbReference>
<dbReference type="InterPro" id="IPR003594">
    <property type="entry name" value="HATPase_dom"/>
</dbReference>
<dbReference type="PRINTS" id="PR00344">
    <property type="entry name" value="BCTRLSENSOR"/>
</dbReference>
<accession>A0A518DGZ2</accession>
<feature type="transmembrane region" description="Helical" evidence="9">
    <location>
        <begin position="36"/>
        <end position="54"/>
    </location>
</feature>
<comment type="catalytic activity">
    <reaction evidence="1">
        <text>ATP + protein L-histidine = ADP + protein N-phospho-L-histidine.</text>
        <dbReference type="EC" id="2.7.13.3"/>
    </reaction>
</comment>
<organism evidence="13 14">
    <name type="scientific">Pirellulimonas nuda</name>
    <dbReference type="NCBI Taxonomy" id="2528009"/>
    <lineage>
        <taxon>Bacteria</taxon>
        <taxon>Pseudomonadati</taxon>
        <taxon>Planctomycetota</taxon>
        <taxon>Planctomycetia</taxon>
        <taxon>Pirellulales</taxon>
        <taxon>Lacipirellulaceae</taxon>
        <taxon>Pirellulimonas</taxon>
    </lineage>
</organism>
<dbReference type="EMBL" id="CP036291">
    <property type="protein sequence ID" value="QDU90741.1"/>
    <property type="molecule type" value="Genomic_DNA"/>
</dbReference>
<keyword evidence="5" id="KW-0418">Kinase</keyword>
<dbReference type="SUPFAM" id="SSF47384">
    <property type="entry name" value="Homodimeric domain of signal transducing histidine kinase"/>
    <property type="match status" value="1"/>
</dbReference>
<reference evidence="13 14" key="1">
    <citation type="submission" date="2019-02" db="EMBL/GenBank/DDBJ databases">
        <title>Deep-cultivation of Planctomycetes and their phenomic and genomic characterization uncovers novel biology.</title>
        <authorList>
            <person name="Wiegand S."/>
            <person name="Jogler M."/>
            <person name="Boedeker C."/>
            <person name="Pinto D."/>
            <person name="Vollmers J."/>
            <person name="Rivas-Marin E."/>
            <person name="Kohn T."/>
            <person name="Peeters S.H."/>
            <person name="Heuer A."/>
            <person name="Rast P."/>
            <person name="Oberbeckmann S."/>
            <person name="Bunk B."/>
            <person name="Jeske O."/>
            <person name="Meyerdierks A."/>
            <person name="Storesund J.E."/>
            <person name="Kallscheuer N."/>
            <person name="Luecker S."/>
            <person name="Lage O.M."/>
            <person name="Pohl T."/>
            <person name="Merkel B.J."/>
            <person name="Hornburger P."/>
            <person name="Mueller R.-W."/>
            <person name="Bruemmer F."/>
            <person name="Labrenz M."/>
            <person name="Spormann A.M."/>
            <person name="Op den Camp H."/>
            <person name="Overmann J."/>
            <person name="Amann R."/>
            <person name="Jetten M.S.M."/>
            <person name="Mascher T."/>
            <person name="Medema M.H."/>
            <person name="Devos D.P."/>
            <person name="Kaster A.-K."/>
            <person name="Ovreas L."/>
            <person name="Rohde M."/>
            <person name="Galperin M.Y."/>
            <person name="Jogler C."/>
        </authorList>
    </citation>
    <scope>NUCLEOTIDE SEQUENCE [LARGE SCALE GENOMIC DNA]</scope>
    <source>
        <strain evidence="13 14">Pla175</strain>
    </source>
</reference>
<keyword evidence="4 13" id="KW-0808">Transferase</keyword>
<name>A0A518DGZ2_9BACT</name>
<dbReference type="PROSITE" id="PS50112">
    <property type="entry name" value="PAS"/>
    <property type="match status" value="1"/>
</dbReference>